<feature type="region of interest" description="Disordered" evidence="1">
    <location>
        <begin position="202"/>
        <end position="229"/>
    </location>
</feature>
<protein>
    <submittedName>
        <fullName evidence="2">ElaB/YqjD/DUF883 family membrane-anchored ribosome-binding protein</fullName>
    </submittedName>
</protein>
<proteinExistence type="predicted"/>
<organism evidence="2 3">
    <name type="scientific">Methylohalomonas lacus</name>
    <dbReference type="NCBI Taxonomy" id="398773"/>
    <lineage>
        <taxon>Bacteria</taxon>
        <taxon>Pseudomonadati</taxon>
        <taxon>Pseudomonadota</taxon>
        <taxon>Gammaproteobacteria</taxon>
        <taxon>Methylohalomonadales</taxon>
        <taxon>Methylohalomonadaceae</taxon>
        <taxon>Methylohalomonas</taxon>
    </lineage>
</organism>
<gene>
    <name evidence="2" type="ORF">J2T55_002104</name>
</gene>
<keyword evidence="3" id="KW-1185">Reference proteome</keyword>
<dbReference type="EMBL" id="JANUCT010000015">
    <property type="protein sequence ID" value="MCS3904071.1"/>
    <property type="molecule type" value="Genomic_DNA"/>
</dbReference>
<accession>A0AAE3HKL9</accession>
<dbReference type="RefSeq" id="WP_259056257.1">
    <property type="nucleotide sequence ID" value="NZ_JANUCT010000015.1"/>
</dbReference>
<evidence type="ECO:0000256" key="1">
    <source>
        <dbReference type="SAM" id="MobiDB-lite"/>
    </source>
</evidence>
<reference evidence="2" key="1">
    <citation type="submission" date="2022-08" db="EMBL/GenBank/DDBJ databases">
        <title>Genomic Encyclopedia of Type Strains, Phase III (KMG-III): the genomes of soil and plant-associated and newly described type strains.</title>
        <authorList>
            <person name="Whitman W."/>
        </authorList>
    </citation>
    <scope>NUCLEOTIDE SEQUENCE</scope>
    <source>
        <strain evidence="2">HMT 1</strain>
    </source>
</reference>
<sequence length="229" mass="24560">MTEQDNTNAENVQEQVRQAVAAGENITREVEQVAREALQTGQLEFARMQRIIESIGRGASAGASEQPDEARSRVNEAFEGLQNAMLHTFESARLATKEQAARAEKFYEQDLKTRLSELRQMESAMLDSLAAAAKSGSDAGTAALDDLVKHARRTGTRLGDEVEHSMQKLAASLPAALKETALAGLGAAREVSARAAEVASGVLSSVAEQLHTRDAGKDDKKDGSDDSQH</sequence>
<feature type="compositionally biased region" description="Basic and acidic residues" evidence="1">
    <location>
        <begin position="210"/>
        <end position="229"/>
    </location>
</feature>
<name>A0AAE3HKL9_9GAMM</name>
<dbReference type="Proteomes" id="UP001204445">
    <property type="component" value="Unassembled WGS sequence"/>
</dbReference>
<evidence type="ECO:0000313" key="3">
    <source>
        <dbReference type="Proteomes" id="UP001204445"/>
    </source>
</evidence>
<dbReference type="Pfam" id="PF20572">
    <property type="entry name" value="DUF6781"/>
    <property type="match status" value="1"/>
</dbReference>
<evidence type="ECO:0000313" key="2">
    <source>
        <dbReference type="EMBL" id="MCS3904071.1"/>
    </source>
</evidence>
<dbReference type="AlphaFoldDB" id="A0AAE3HKL9"/>
<comment type="caution">
    <text evidence="2">The sequence shown here is derived from an EMBL/GenBank/DDBJ whole genome shotgun (WGS) entry which is preliminary data.</text>
</comment>
<dbReference type="InterPro" id="IPR046708">
    <property type="entry name" value="DUF6781"/>
</dbReference>